<organism evidence="30 31">
    <name type="scientific">Diploscapter pachys</name>
    <dbReference type="NCBI Taxonomy" id="2018661"/>
    <lineage>
        <taxon>Eukaryota</taxon>
        <taxon>Metazoa</taxon>
        <taxon>Ecdysozoa</taxon>
        <taxon>Nematoda</taxon>
        <taxon>Chromadorea</taxon>
        <taxon>Rhabditida</taxon>
        <taxon>Rhabditina</taxon>
        <taxon>Rhabditomorpha</taxon>
        <taxon>Rhabditoidea</taxon>
        <taxon>Rhabditidae</taxon>
        <taxon>Diploscapter</taxon>
    </lineage>
</organism>
<evidence type="ECO:0000256" key="4">
    <source>
        <dbReference type="ARBA" id="ARBA00013050"/>
    </source>
</evidence>
<dbReference type="SUPFAM" id="SSF56059">
    <property type="entry name" value="Glutathione synthetase ATP-binding domain-like"/>
    <property type="match status" value="1"/>
</dbReference>
<dbReference type="InterPro" id="IPR004181">
    <property type="entry name" value="Znf_MIZ"/>
</dbReference>
<dbReference type="PANTHER" id="PTHR18866:SF33">
    <property type="entry name" value="METHYLCROTONOYL-COA CARBOXYLASE SUBUNIT ALPHA, MITOCHONDRIAL-RELATED"/>
    <property type="match status" value="1"/>
</dbReference>
<dbReference type="EC" id="6.4.1.3" evidence="4"/>
<keyword evidence="12" id="KW-0460">Magnesium</keyword>
<name>A0A2A2KFR8_9BILA</name>
<evidence type="ECO:0000256" key="12">
    <source>
        <dbReference type="ARBA" id="ARBA00022842"/>
    </source>
</evidence>
<reference evidence="30 31" key="1">
    <citation type="journal article" date="2017" name="Curr. Biol.">
        <title>Genome architecture and evolution of a unichromosomal asexual nematode.</title>
        <authorList>
            <person name="Fradin H."/>
            <person name="Zegar C."/>
            <person name="Gutwein M."/>
            <person name="Lucas J."/>
            <person name="Kovtun M."/>
            <person name="Corcoran D."/>
            <person name="Baugh L.R."/>
            <person name="Kiontke K."/>
            <person name="Gunsalus K."/>
            <person name="Fitch D.H."/>
            <person name="Piano F."/>
        </authorList>
    </citation>
    <scope>NUCLEOTIDE SEQUENCE [LARGE SCALE GENOMIC DNA]</scope>
    <source>
        <strain evidence="30">PF1309</strain>
    </source>
</reference>
<evidence type="ECO:0000256" key="10">
    <source>
        <dbReference type="ARBA" id="ARBA00022833"/>
    </source>
</evidence>
<dbReference type="STRING" id="2018661.A0A2A2KFR8"/>
<evidence type="ECO:0000256" key="24">
    <source>
        <dbReference type="PROSITE-ProRule" id="PRU00452"/>
    </source>
</evidence>
<dbReference type="InterPro" id="IPR005482">
    <property type="entry name" value="Biotin_COase_C"/>
</dbReference>
<accession>A0A2A2KFR8</accession>
<evidence type="ECO:0000256" key="17">
    <source>
        <dbReference type="ARBA" id="ARBA00023211"/>
    </source>
</evidence>
<dbReference type="FunFam" id="3.30.1490.20:FF:000003">
    <property type="entry name" value="acetyl-CoA carboxylase isoform X1"/>
    <property type="match status" value="1"/>
</dbReference>
<comment type="subcellular location">
    <subcellularLocation>
        <location evidence="2">Mitochondrion matrix</location>
    </subcellularLocation>
</comment>
<dbReference type="InterPro" id="IPR005481">
    <property type="entry name" value="BC-like_N"/>
</dbReference>
<dbReference type="EMBL" id="LIAE01008711">
    <property type="protein sequence ID" value="PAV72732.1"/>
    <property type="molecule type" value="Genomic_DNA"/>
</dbReference>
<dbReference type="UniPathway" id="UPA00945">
    <property type="reaction ID" value="UER00908"/>
</dbReference>
<dbReference type="InterPro" id="IPR041265">
    <property type="entry name" value="PCC_BT"/>
</dbReference>
<evidence type="ECO:0000256" key="11">
    <source>
        <dbReference type="ARBA" id="ARBA00022840"/>
    </source>
</evidence>
<evidence type="ECO:0000259" key="29">
    <source>
        <dbReference type="PROSITE" id="PS51044"/>
    </source>
</evidence>
<dbReference type="InterPro" id="IPR011054">
    <property type="entry name" value="Rudment_hybrid_motif"/>
</dbReference>
<feature type="domain" description="Biotin carboxylation" evidence="28">
    <location>
        <begin position="59"/>
        <end position="506"/>
    </location>
</feature>
<evidence type="ECO:0000256" key="20">
    <source>
        <dbReference type="ARBA" id="ARBA00048208"/>
    </source>
</evidence>
<comment type="function">
    <text evidence="22">This is one of the 2 subunits of the biotin-dependent propionyl-CoA carboxylase (PCC), a mitochondrial enzyme involved in the catabolism of odd chain fatty acids, branched-chain amino acids isoleucine, threonine, methionine, and valine and other metabolites. Propionyl-CoA carboxylase catalyzes the carboxylation of propionyl-CoA/propanoyl-CoA to D-methylmalonyl-CoA/(S)-methylmalonyl-CoA. Within the holoenzyme, the alpha subunit catalyzes the ATP-dependent carboxylation of the biotin carried by the biotin carboxyl carrier (BCC) domain, while the beta subunit then transfers the carboxyl group from carboxylated biotin to propionyl-CoA. Propionyl-CoA carboxylase also significantly acts on butyryl-CoA/butanoyl-CoA, which is converted to ethylmalonyl-CoA/(2S)-ethylmalonyl-CoA. Other alternative minor substrates include (2E)-butenoyl-CoA/crotonoyl-CoA.</text>
</comment>
<dbReference type="SUPFAM" id="SSF57850">
    <property type="entry name" value="RING/U-box"/>
    <property type="match status" value="1"/>
</dbReference>
<comment type="pathway">
    <text evidence="3">Metabolic intermediate metabolism; propanoyl-CoA degradation; succinyl-CoA from propanoyl-CoA: step 1/3.</text>
</comment>
<keyword evidence="25" id="KW-0175">Coiled coil</keyword>
<evidence type="ECO:0000313" key="30">
    <source>
        <dbReference type="EMBL" id="PAV72732.1"/>
    </source>
</evidence>
<dbReference type="NCBIfam" id="NF006367">
    <property type="entry name" value="PRK08591.1"/>
    <property type="match status" value="1"/>
</dbReference>
<comment type="cofactor">
    <cofactor evidence="1">
        <name>biotin</name>
        <dbReference type="ChEBI" id="CHEBI:57586"/>
    </cofactor>
</comment>
<dbReference type="InterPro" id="IPR011761">
    <property type="entry name" value="ATP-grasp"/>
</dbReference>
<evidence type="ECO:0000256" key="5">
    <source>
        <dbReference type="ARBA" id="ARBA00018058"/>
    </source>
</evidence>
<dbReference type="GO" id="GO:0008270">
    <property type="term" value="F:zinc ion binding"/>
    <property type="evidence" value="ECO:0007669"/>
    <property type="project" value="UniProtKB-KW"/>
</dbReference>
<dbReference type="Gene3D" id="3.30.700.30">
    <property type="match status" value="1"/>
</dbReference>
<evidence type="ECO:0000259" key="28">
    <source>
        <dbReference type="PROSITE" id="PS50979"/>
    </source>
</evidence>
<dbReference type="InterPro" id="IPR050856">
    <property type="entry name" value="Biotin_carboxylase_complex"/>
</dbReference>
<evidence type="ECO:0000256" key="18">
    <source>
        <dbReference type="ARBA" id="ARBA00023267"/>
    </source>
</evidence>
<evidence type="ECO:0000256" key="6">
    <source>
        <dbReference type="ARBA" id="ARBA00022598"/>
    </source>
</evidence>
<dbReference type="FunFam" id="3.40.50.20:FF:000010">
    <property type="entry name" value="Propionyl-CoA carboxylase subunit alpha"/>
    <property type="match status" value="1"/>
</dbReference>
<evidence type="ECO:0000256" key="7">
    <source>
        <dbReference type="ARBA" id="ARBA00022723"/>
    </source>
</evidence>
<dbReference type="Gene3D" id="3.30.1490.20">
    <property type="entry name" value="ATP-grasp fold, A domain"/>
    <property type="match status" value="1"/>
</dbReference>
<keyword evidence="7" id="KW-0479">Metal-binding</keyword>
<keyword evidence="16" id="KW-0496">Mitochondrion</keyword>
<dbReference type="InterPro" id="IPR013083">
    <property type="entry name" value="Znf_RING/FYVE/PHD"/>
</dbReference>
<gene>
    <name evidence="30" type="ORF">WR25_18715</name>
</gene>
<evidence type="ECO:0000256" key="8">
    <source>
        <dbReference type="ARBA" id="ARBA00022741"/>
    </source>
</evidence>
<keyword evidence="15" id="KW-0443">Lipid metabolism</keyword>
<evidence type="ECO:0000256" key="15">
    <source>
        <dbReference type="ARBA" id="ARBA00023098"/>
    </source>
</evidence>
<evidence type="ECO:0000313" key="31">
    <source>
        <dbReference type="Proteomes" id="UP000218231"/>
    </source>
</evidence>
<keyword evidence="8 23" id="KW-0547">Nucleotide-binding</keyword>
<keyword evidence="17" id="KW-0464">Manganese</keyword>
<keyword evidence="6" id="KW-0436">Ligase</keyword>
<protein>
    <recommendedName>
        <fullName evidence="5">Propionyl-CoA carboxylase alpha chain, mitochondrial</fullName>
        <ecNumber evidence="4">6.4.1.3</ecNumber>
    </recommendedName>
    <alternativeName>
        <fullName evidence="19">Propanoyl-CoA:carbon dioxide ligase subunit alpha</fullName>
    </alternativeName>
</protein>
<dbReference type="CDD" id="cd06850">
    <property type="entry name" value="biotinyl_domain"/>
    <property type="match status" value="1"/>
</dbReference>
<dbReference type="SUPFAM" id="SSF51230">
    <property type="entry name" value="Single hybrid motif"/>
    <property type="match status" value="1"/>
</dbReference>
<dbReference type="PROSITE" id="PS00188">
    <property type="entry name" value="BIOTIN"/>
    <property type="match status" value="1"/>
</dbReference>
<dbReference type="Pfam" id="PF00289">
    <property type="entry name" value="Biotin_carb_N"/>
    <property type="match status" value="1"/>
</dbReference>
<dbReference type="GO" id="GO:0005759">
    <property type="term" value="C:mitochondrial matrix"/>
    <property type="evidence" value="ECO:0007669"/>
    <property type="project" value="UniProtKB-SubCell"/>
</dbReference>
<dbReference type="InterPro" id="IPR016185">
    <property type="entry name" value="PreATP-grasp_dom_sf"/>
</dbReference>
<dbReference type="PROSITE" id="PS00866">
    <property type="entry name" value="CPSASE_1"/>
    <property type="match status" value="1"/>
</dbReference>
<dbReference type="Pfam" id="PF02785">
    <property type="entry name" value="Biotin_carb_C"/>
    <property type="match status" value="1"/>
</dbReference>
<evidence type="ECO:0000259" key="26">
    <source>
        <dbReference type="PROSITE" id="PS50968"/>
    </source>
</evidence>
<keyword evidence="11 23" id="KW-0067">ATP-binding</keyword>
<keyword evidence="10" id="KW-0862">Zinc</keyword>
<dbReference type="InterPro" id="IPR000089">
    <property type="entry name" value="Biotin_lipoyl"/>
</dbReference>
<keyword evidence="31" id="KW-1185">Reference proteome</keyword>
<dbReference type="SUPFAM" id="SSF51246">
    <property type="entry name" value="Rudiment single hybrid motif"/>
    <property type="match status" value="1"/>
</dbReference>
<evidence type="ECO:0000256" key="19">
    <source>
        <dbReference type="ARBA" id="ARBA00031557"/>
    </source>
</evidence>
<evidence type="ECO:0000256" key="1">
    <source>
        <dbReference type="ARBA" id="ARBA00001953"/>
    </source>
</evidence>
<dbReference type="Proteomes" id="UP000218231">
    <property type="component" value="Unassembled WGS sequence"/>
</dbReference>
<comment type="caution">
    <text evidence="30">The sequence shown here is derived from an EMBL/GenBank/DDBJ whole genome shotgun (WGS) entry which is preliminary data.</text>
</comment>
<comment type="catalytic activity">
    <reaction evidence="21">
        <text>propanoyl-CoA + hydrogencarbonate + ATP = (S)-methylmalonyl-CoA + ADP + phosphate + H(+)</text>
        <dbReference type="Rhea" id="RHEA:23720"/>
        <dbReference type="ChEBI" id="CHEBI:15378"/>
        <dbReference type="ChEBI" id="CHEBI:17544"/>
        <dbReference type="ChEBI" id="CHEBI:30616"/>
        <dbReference type="ChEBI" id="CHEBI:43474"/>
        <dbReference type="ChEBI" id="CHEBI:57327"/>
        <dbReference type="ChEBI" id="CHEBI:57392"/>
        <dbReference type="ChEBI" id="CHEBI:456216"/>
        <dbReference type="EC" id="6.4.1.3"/>
    </reaction>
    <physiologicalReaction direction="left-to-right" evidence="21">
        <dbReference type="Rhea" id="RHEA:23721"/>
    </physiologicalReaction>
</comment>
<evidence type="ECO:0000256" key="16">
    <source>
        <dbReference type="ARBA" id="ARBA00023128"/>
    </source>
</evidence>
<keyword evidence="13" id="KW-0809">Transit peptide</keyword>
<evidence type="ECO:0000256" key="2">
    <source>
        <dbReference type="ARBA" id="ARBA00004305"/>
    </source>
</evidence>
<dbReference type="PROSITE" id="PS50979">
    <property type="entry name" value="BC"/>
    <property type="match status" value="1"/>
</dbReference>
<evidence type="ECO:0000256" key="25">
    <source>
        <dbReference type="SAM" id="Coils"/>
    </source>
</evidence>
<dbReference type="AlphaFoldDB" id="A0A2A2KFR8"/>
<dbReference type="Gene3D" id="3.30.40.10">
    <property type="entry name" value="Zinc/RING finger domain, C3HC4 (zinc finger)"/>
    <property type="match status" value="1"/>
</dbReference>
<dbReference type="OrthoDB" id="196847at2759"/>
<dbReference type="FunFam" id="3.30.470.20:FF:000028">
    <property type="entry name" value="Methylcrotonoyl-CoA carboxylase subunit alpha, mitochondrial"/>
    <property type="match status" value="1"/>
</dbReference>
<feature type="coiled-coil region" evidence="25">
    <location>
        <begin position="777"/>
        <end position="804"/>
    </location>
</feature>
<dbReference type="Pfam" id="PF11789">
    <property type="entry name" value="zf-Nse"/>
    <property type="match status" value="1"/>
</dbReference>
<dbReference type="SMART" id="SM00878">
    <property type="entry name" value="Biotin_carb_C"/>
    <property type="match status" value="1"/>
</dbReference>
<dbReference type="GO" id="GO:0016042">
    <property type="term" value="P:lipid catabolic process"/>
    <property type="evidence" value="ECO:0007669"/>
    <property type="project" value="UniProtKB-KW"/>
</dbReference>
<dbReference type="SUPFAM" id="SSF52440">
    <property type="entry name" value="PreATP-grasp domain"/>
    <property type="match status" value="1"/>
</dbReference>
<dbReference type="PROSITE" id="PS50975">
    <property type="entry name" value="ATP_GRASP"/>
    <property type="match status" value="1"/>
</dbReference>
<proteinExistence type="predicted"/>
<dbReference type="GO" id="GO:0004658">
    <property type="term" value="F:propionyl-CoA carboxylase activity"/>
    <property type="evidence" value="ECO:0007669"/>
    <property type="project" value="UniProtKB-EC"/>
</dbReference>
<feature type="domain" description="Lipoyl-binding" evidence="26">
    <location>
        <begin position="660"/>
        <end position="735"/>
    </location>
</feature>
<feature type="domain" description="SP-RING-type" evidence="29">
    <location>
        <begin position="854"/>
        <end position="952"/>
    </location>
</feature>
<sequence length="952" mass="106311">MPLPVLSSSCQQILRLTVSPAAAFTRYYTVAAAKKNEIVDVREDRDIYTTAPIDPKEPKFEKILIANRGEIACRVIKTCRAMGIKTVAVHSDVDSNSLHVKMADQAVCVGPAPTKDSYLRVDKILQAVEDTGAQAVHPGYGFLSENTHFAAELEKAGAKFVGPNSKAILDMGDKIHSKKIAAAARVNMIPGFDGEIADEDMCVKVSREIGYPVMIKASAGGGGKGMRIAWTDKEAREGYRLSKQEAASSFGDDRMLVAKFIDNPRHIEMQLLCDKHGNALWLNERECSIQRRNQKVIEEAPSSFVTPEMRKKMGEQAVQLAKAVGYDSAGTVEFLVDSQRNFYFLEMNTRLQVEHPITESITGIDIVHQMLRVAYGHRLTIKQEQVPLNGWAFESRVYAEDPYKGFGLPSVGRLTRYVEPRHLDGVRCDSGVKEGSEISIYYDPLICKLVTHGKNRQEALNRMADALDHYVIRGVTNNIPLLRDIVNEKRFREGNITTKYLPEVYPEGFQGATLNSDEAETIISFTAALHAKKLARSKQVLNMNRQQTTVVNPFSITYKFVVELPPKHEERPKAHEVVVHFKHADPNKARVYVDGKKIRVNGDLNLAHPVLQLEADKHKVVTQVVSKGAGEITVLYKGTPFKVRVLPEQVANFLQYMKPKAKLDLSSVVLAPMPGAIKNVNVKEGDMVSEGQELVIIEAMKMQNSLHAGKTGKVKKVNVKVGSTVDESEVLVELEMENEYLSAISDELREIVGAFSELPLITNDSIKNGLLGLVKELAEIDMRVEKDKDVLEKIKEENASLQSQGLSNLWQNTNQFYDAYDAKTATSTAKPALKDELEAVRKKLGKKVKAEEDKEDEEIVTDVRHSGLDPITKKQIQNPVQHKVCKHAYDKDSIMEYIEQQKTLRAKQNKKANNPNTQTATNKPITCPYIGCSRLLAEDQLQDFPDFFTQCK</sequence>
<evidence type="ECO:0000256" key="22">
    <source>
        <dbReference type="ARBA" id="ARBA00056148"/>
    </source>
</evidence>
<dbReference type="InterPro" id="IPR005479">
    <property type="entry name" value="CPAse_ATP-bd"/>
</dbReference>
<feature type="domain" description="ATP-grasp" evidence="27">
    <location>
        <begin position="178"/>
        <end position="375"/>
    </location>
</feature>
<evidence type="ECO:0000259" key="27">
    <source>
        <dbReference type="PROSITE" id="PS50975"/>
    </source>
</evidence>
<keyword evidence="14" id="KW-0442">Lipid degradation</keyword>
<dbReference type="PROSITE" id="PS00867">
    <property type="entry name" value="CPSASE_2"/>
    <property type="match status" value="1"/>
</dbReference>
<dbReference type="PANTHER" id="PTHR18866">
    <property type="entry name" value="CARBOXYLASE:PYRUVATE/ACETYL-COA/PROPIONYL-COA CARBOXYLASE"/>
    <property type="match status" value="1"/>
</dbReference>
<dbReference type="Gene3D" id="3.30.470.20">
    <property type="entry name" value="ATP-grasp fold, B domain"/>
    <property type="match status" value="1"/>
</dbReference>
<dbReference type="GO" id="GO:0005524">
    <property type="term" value="F:ATP binding"/>
    <property type="evidence" value="ECO:0007669"/>
    <property type="project" value="UniProtKB-UniRule"/>
</dbReference>
<dbReference type="FunFam" id="2.40.50.100:FF:000003">
    <property type="entry name" value="Acetyl-CoA carboxylase biotin carboxyl carrier protein"/>
    <property type="match status" value="1"/>
</dbReference>
<evidence type="ECO:0000256" key="14">
    <source>
        <dbReference type="ARBA" id="ARBA00022963"/>
    </source>
</evidence>
<dbReference type="InterPro" id="IPR011764">
    <property type="entry name" value="Biotin_carboxylation_dom"/>
</dbReference>
<keyword evidence="9 24" id="KW-0863">Zinc-finger</keyword>
<dbReference type="PROSITE" id="PS50968">
    <property type="entry name" value="BIOTINYL_LIPOYL"/>
    <property type="match status" value="1"/>
</dbReference>
<dbReference type="InterPro" id="IPR013815">
    <property type="entry name" value="ATP_grasp_subdomain_1"/>
</dbReference>
<dbReference type="CDD" id="cd16651">
    <property type="entry name" value="SPL-RING_NSE2"/>
    <property type="match status" value="1"/>
</dbReference>
<dbReference type="InterPro" id="IPR011053">
    <property type="entry name" value="Single_hybrid_motif"/>
</dbReference>
<dbReference type="Pfam" id="PF02786">
    <property type="entry name" value="CPSase_L_D2"/>
    <property type="match status" value="1"/>
</dbReference>
<evidence type="ECO:0000256" key="21">
    <source>
        <dbReference type="ARBA" id="ARBA00049495"/>
    </source>
</evidence>
<evidence type="ECO:0000256" key="3">
    <source>
        <dbReference type="ARBA" id="ARBA00005060"/>
    </source>
</evidence>
<comment type="catalytic activity">
    <reaction evidence="20">
        <text>butanoyl-CoA + hydrogencarbonate + ATP = (2S)-ethylmalonyl-CoA + ADP + phosphate + H(+)</text>
        <dbReference type="Rhea" id="RHEA:59520"/>
        <dbReference type="ChEBI" id="CHEBI:15378"/>
        <dbReference type="ChEBI" id="CHEBI:17544"/>
        <dbReference type="ChEBI" id="CHEBI:30616"/>
        <dbReference type="ChEBI" id="CHEBI:43474"/>
        <dbReference type="ChEBI" id="CHEBI:57371"/>
        <dbReference type="ChEBI" id="CHEBI:60909"/>
        <dbReference type="ChEBI" id="CHEBI:456216"/>
    </reaction>
    <physiologicalReaction direction="left-to-right" evidence="20">
        <dbReference type="Rhea" id="RHEA:59521"/>
    </physiologicalReaction>
</comment>
<evidence type="ECO:0000256" key="9">
    <source>
        <dbReference type="ARBA" id="ARBA00022771"/>
    </source>
</evidence>
<dbReference type="Pfam" id="PF18140">
    <property type="entry name" value="PCC_BT"/>
    <property type="match status" value="1"/>
</dbReference>
<evidence type="ECO:0000256" key="13">
    <source>
        <dbReference type="ARBA" id="ARBA00022946"/>
    </source>
</evidence>
<dbReference type="PROSITE" id="PS51044">
    <property type="entry name" value="ZF_SP_RING"/>
    <property type="match status" value="1"/>
</dbReference>
<keyword evidence="18" id="KW-0092">Biotin</keyword>
<dbReference type="Gene3D" id="2.40.50.100">
    <property type="match status" value="1"/>
</dbReference>
<dbReference type="InterPro" id="IPR001882">
    <property type="entry name" value="Biotin_BS"/>
</dbReference>
<dbReference type="Pfam" id="PF00364">
    <property type="entry name" value="Biotin_lipoyl"/>
    <property type="match status" value="1"/>
</dbReference>
<evidence type="ECO:0000256" key="23">
    <source>
        <dbReference type="PROSITE-ProRule" id="PRU00409"/>
    </source>
</evidence>
<dbReference type="Gene3D" id="3.40.50.20">
    <property type="match status" value="1"/>
</dbReference>